<dbReference type="RefSeq" id="WP_186976267.1">
    <property type="nucleotide sequence ID" value="NZ_JACOOH010000005.1"/>
</dbReference>
<comment type="caution">
    <text evidence="1">The sequence shown here is derived from an EMBL/GenBank/DDBJ whole genome shotgun (WGS) entry which is preliminary data.</text>
</comment>
<gene>
    <name evidence="1" type="ORF">H8S64_12030</name>
</gene>
<organism evidence="1 2">
    <name type="scientific">Butyricimonas hominis</name>
    <dbReference type="NCBI Taxonomy" id="2763032"/>
    <lineage>
        <taxon>Bacteria</taxon>
        <taxon>Pseudomonadati</taxon>
        <taxon>Bacteroidota</taxon>
        <taxon>Bacteroidia</taxon>
        <taxon>Bacteroidales</taxon>
        <taxon>Odoribacteraceae</taxon>
        <taxon>Butyricimonas</taxon>
    </lineage>
</organism>
<reference evidence="1 2" key="1">
    <citation type="submission" date="2020-08" db="EMBL/GenBank/DDBJ databases">
        <title>Genome public.</title>
        <authorList>
            <person name="Liu C."/>
            <person name="Sun Q."/>
        </authorList>
    </citation>
    <scope>NUCLEOTIDE SEQUENCE [LARGE SCALE GENOMIC DNA]</scope>
    <source>
        <strain evidence="1 2">NSJ-56</strain>
    </source>
</reference>
<dbReference type="InterPro" id="IPR011467">
    <property type="entry name" value="DUF1573"/>
</dbReference>
<accession>A0ABR7D1L1</accession>
<sequence length="234" mass="26099">MIRKGKTLIYFIMLFIPALAFGQKAKIAFEKNTIDAGLVQETGGKITYNFKFVNKGKAPLLIKYVETTCGCTVPKWNRRPILPQDSGTISVVFNPKDRPGTFSKKIIVYTNGNPPNLVLKLNGEVVGKPADIDKEYPFTAGELRVNTDTISINQLKTKQQIVNMINTGKKNISITSIVKPDYLEVDYTPFTMEKGMIGNLIIRYTGNENTAFSPADRLVIQTSQGESFNFSLVY</sequence>
<dbReference type="PANTHER" id="PTHR37833:SF1">
    <property type="entry name" value="SIGNAL PEPTIDE PROTEIN"/>
    <property type="match status" value="1"/>
</dbReference>
<proteinExistence type="predicted"/>
<keyword evidence="2" id="KW-1185">Reference proteome</keyword>
<dbReference type="PANTHER" id="PTHR37833">
    <property type="entry name" value="LIPOPROTEIN-RELATED"/>
    <property type="match status" value="1"/>
</dbReference>
<dbReference type="Pfam" id="PF07610">
    <property type="entry name" value="DUF1573"/>
    <property type="match status" value="1"/>
</dbReference>
<dbReference type="Gene3D" id="2.60.40.10">
    <property type="entry name" value="Immunoglobulins"/>
    <property type="match status" value="1"/>
</dbReference>
<evidence type="ECO:0000313" key="1">
    <source>
        <dbReference type="EMBL" id="MBC5621826.1"/>
    </source>
</evidence>
<evidence type="ECO:0000313" key="2">
    <source>
        <dbReference type="Proteomes" id="UP000646484"/>
    </source>
</evidence>
<protein>
    <submittedName>
        <fullName evidence="1">DUF1573 domain-containing protein</fullName>
    </submittedName>
</protein>
<dbReference type="InterPro" id="IPR013783">
    <property type="entry name" value="Ig-like_fold"/>
</dbReference>
<dbReference type="EMBL" id="JACOOH010000005">
    <property type="protein sequence ID" value="MBC5621826.1"/>
    <property type="molecule type" value="Genomic_DNA"/>
</dbReference>
<dbReference type="Proteomes" id="UP000646484">
    <property type="component" value="Unassembled WGS sequence"/>
</dbReference>
<name>A0ABR7D1L1_9BACT</name>